<organism evidence="5 6">
    <name type="scientific">Lineolata rhizophorae</name>
    <dbReference type="NCBI Taxonomy" id="578093"/>
    <lineage>
        <taxon>Eukaryota</taxon>
        <taxon>Fungi</taxon>
        <taxon>Dikarya</taxon>
        <taxon>Ascomycota</taxon>
        <taxon>Pezizomycotina</taxon>
        <taxon>Dothideomycetes</taxon>
        <taxon>Dothideomycetes incertae sedis</taxon>
        <taxon>Lineolatales</taxon>
        <taxon>Lineolataceae</taxon>
        <taxon>Lineolata</taxon>
    </lineage>
</organism>
<dbReference type="InterPro" id="IPR027450">
    <property type="entry name" value="AlkB-like"/>
</dbReference>
<dbReference type="InterPro" id="IPR005123">
    <property type="entry name" value="Oxoglu/Fe-dep_dioxygenase_dom"/>
</dbReference>
<feature type="compositionally biased region" description="Basic residues" evidence="2">
    <location>
        <begin position="343"/>
        <end position="354"/>
    </location>
</feature>
<dbReference type="GO" id="GO:0051213">
    <property type="term" value="F:dioxygenase activity"/>
    <property type="evidence" value="ECO:0007669"/>
    <property type="project" value="InterPro"/>
</dbReference>
<feature type="compositionally biased region" description="Basic and acidic residues" evidence="2">
    <location>
        <begin position="365"/>
        <end position="374"/>
    </location>
</feature>
<evidence type="ECO:0008006" key="7">
    <source>
        <dbReference type="Google" id="ProtNLM"/>
    </source>
</evidence>
<dbReference type="PANTHER" id="PTHR31212:SF5">
    <property type="entry name" value="ISOCHORISMATASE FAMILY PROTEIN FAMILY (AFU_ORTHOLOGUE AFUA_3G14500)"/>
    <property type="match status" value="1"/>
</dbReference>
<sequence>MSSLLDLLTQRQPQFQTHQALVIIGLQNDFVSQDGKLPVTHPPGLVDRIKSLVPVFRESAGDVIWVRTAFEAERAVNDGSDDQPDRDTVVTGEVDQVGGDGSDEDSDDVSSTVLATTSRSERSRNRAMDLIKRISARKRTARSKAPPLPPDEEELFLSRTSSREPCCLPGSRGADLIDDVKQLMDQNADVVVTKSHYSALNSTTLLLILRTRLITELYICGCMTNISVYATALDAARHGLAINLIDDCLGYRKSSRHADAMKQMIELMGASVTSSAEMLSELSKHPDDEAAIEESGPTDDVRQDTDALEKMVEEMKLEDKSSTAAVRGPEGDRRGPEVSSKDRKGRSNPKKREKQGHGTLYRIPQGREDVKENAVIKSKSQLRMRPRKASPMDIPPQPSAEAGEPASLKGQPNPQKKEKDALEAEQTTRSGSGTNLATESRINEEPSCQPELQKGSSQETEPTSATPKTGDARRTQAPHPGVRSSSKSTVPASDSFKDQRTSERPRSHQTPRIRTSTGYATSTMAKQELSQDIESQDEGDSITSSSISNGRRRGSKLQSLATFPTLGPGDKIGEGDCHVVHDLIPSTETDFVEQRKTLRDTIFERLYNEVRWQKMYHAEGEVPRLVCVQGSFDRDGAMPVYRHPADQSLPLMHFSPAVQLVRQRVQRVVKHQVNHVLIQLYRTGNDYISEHSDKTLDIVQGSKIVNVSFGAQRTMRLRTKKSAASSGPNPEIRDDNMTLRNTQRIHMPHNSMFIMGLETNERWLHGIQPDRRRAQDRSPPELAFSGMRISLTFRHIGTFLSASSLEIWGQGATGKTRQSSCSVVNGDDEVTGAMIHAFGVENQSSTFDWSGVYGIGFNVLHFREPPLEAPLLFAGSRHVDTLRVSIWLKDRGVNFSLPEQPKLAEEYAYANRPIEFRDVDKWHSQICGVVPILIYLDRFHPFAEGSDVGPGDWRREAGAVYEVLLRSEDVLRKWIDARLELLEQTIEPEESEFVDVLRGLESLFSTRGCRFVGGEYFSIADSALWPVVDDVARNWSGFTRSRFPELVKWRSTVWHERGAVREVVRDWKEVAP</sequence>
<proteinExistence type="inferred from homology"/>
<reference evidence="5" key="1">
    <citation type="journal article" date="2020" name="Stud. Mycol.">
        <title>101 Dothideomycetes genomes: a test case for predicting lifestyles and emergence of pathogens.</title>
        <authorList>
            <person name="Haridas S."/>
            <person name="Albert R."/>
            <person name="Binder M."/>
            <person name="Bloem J."/>
            <person name="Labutti K."/>
            <person name="Salamov A."/>
            <person name="Andreopoulos B."/>
            <person name="Baker S."/>
            <person name="Barry K."/>
            <person name="Bills G."/>
            <person name="Bluhm B."/>
            <person name="Cannon C."/>
            <person name="Castanera R."/>
            <person name="Culley D."/>
            <person name="Daum C."/>
            <person name="Ezra D."/>
            <person name="Gonzalez J."/>
            <person name="Henrissat B."/>
            <person name="Kuo A."/>
            <person name="Liang C."/>
            <person name="Lipzen A."/>
            <person name="Lutzoni F."/>
            <person name="Magnuson J."/>
            <person name="Mondo S."/>
            <person name="Nolan M."/>
            <person name="Ohm R."/>
            <person name="Pangilinan J."/>
            <person name="Park H.-J."/>
            <person name="Ramirez L."/>
            <person name="Alfaro M."/>
            <person name="Sun H."/>
            <person name="Tritt A."/>
            <person name="Yoshinaga Y."/>
            <person name="Zwiers L.-H."/>
            <person name="Turgeon B."/>
            <person name="Goodwin S."/>
            <person name="Spatafora J."/>
            <person name="Crous P."/>
            <person name="Grigoriev I."/>
        </authorList>
    </citation>
    <scope>NUCLEOTIDE SEQUENCE</scope>
    <source>
        <strain evidence="5">ATCC 16933</strain>
    </source>
</reference>
<dbReference type="InterPro" id="IPR010987">
    <property type="entry name" value="Glutathione-S-Trfase_C-like"/>
</dbReference>
<evidence type="ECO:0000259" key="3">
    <source>
        <dbReference type="PROSITE" id="PS50405"/>
    </source>
</evidence>
<feature type="compositionally biased region" description="Polar residues" evidence="2">
    <location>
        <begin position="454"/>
        <end position="467"/>
    </location>
</feature>
<dbReference type="InterPro" id="IPR036282">
    <property type="entry name" value="Glutathione-S-Trfase_C_sf"/>
</dbReference>
<feature type="compositionally biased region" description="Basic and acidic residues" evidence="2">
    <location>
        <begin position="299"/>
        <end position="321"/>
    </location>
</feature>
<gene>
    <name evidence="5" type="ORF">BDY21DRAFT_340634</name>
</gene>
<dbReference type="PROSITE" id="PS50405">
    <property type="entry name" value="GST_CTER"/>
    <property type="match status" value="1"/>
</dbReference>
<feature type="domain" description="GST C-terminal" evidence="3">
    <location>
        <begin position="912"/>
        <end position="1072"/>
    </location>
</feature>
<dbReference type="EMBL" id="MU001677">
    <property type="protein sequence ID" value="KAF2458578.1"/>
    <property type="molecule type" value="Genomic_DNA"/>
</dbReference>
<dbReference type="OrthoDB" id="445341at2759"/>
<dbReference type="InterPro" id="IPR032854">
    <property type="entry name" value="ALKBH3"/>
</dbReference>
<feature type="domain" description="Fe2OG dioxygenase" evidence="4">
    <location>
        <begin position="672"/>
        <end position="797"/>
    </location>
</feature>
<dbReference type="InterPro" id="IPR036380">
    <property type="entry name" value="Isochorismatase-like_sf"/>
</dbReference>
<feature type="compositionally biased region" description="Basic and acidic residues" evidence="2">
    <location>
        <begin position="495"/>
        <end position="506"/>
    </location>
</feature>
<dbReference type="PANTHER" id="PTHR31212">
    <property type="entry name" value="ALPHA-KETOGLUTARATE-DEPENDENT DIOXYGENASE ALKB HOMOLOG 3"/>
    <property type="match status" value="1"/>
</dbReference>
<dbReference type="GO" id="GO:0006307">
    <property type="term" value="P:DNA alkylation repair"/>
    <property type="evidence" value="ECO:0007669"/>
    <property type="project" value="InterPro"/>
</dbReference>
<dbReference type="Proteomes" id="UP000799766">
    <property type="component" value="Unassembled WGS sequence"/>
</dbReference>
<dbReference type="Pfam" id="PF13532">
    <property type="entry name" value="2OG-FeII_Oxy_2"/>
    <property type="match status" value="1"/>
</dbReference>
<dbReference type="SUPFAM" id="SSF47616">
    <property type="entry name" value="GST C-terminal domain-like"/>
    <property type="match status" value="1"/>
</dbReference>
<dbReference type="SUPFAM" id="SSF51197">
    <property type="entry name" value="Clavaminate synthase-like"/>
    <property type="match status" value="1"/>
</dbReference>
<feature type="compositionally biased region" description="Basic and acidic residues" evidence="2">
    <location>
        <begin position="329"/>
        <end position="342"/>
    </location>
</feature>
<dbReference type="AlphaFoldDB" id="A0A6A6P473"/>
<evidence type="ECO:0000313" key="5">
    <source>
        <dbReference type="EMBL" id="KAF2458578.1"/>
    </source>
</evidence>
<dbReference type="InterPro" id="IPR000868">
    <property type="entry name" value="Isochorismatase-like_dom"/>
</dbReference>
<keyword evidence="6" id="KW-1185">Reference proteome</keyword>
<dbReference type="InterPro" id="IPR037151">
    <property type="entry name" value="AlkB-like_sf"/>
</dbReference>
<dbReference type="Gene3D" id="2.60.120.590">
    <property type="entry name" value="Alpha-ketoglutarate-dependent dioxygenase AlkB-like"/>
    <property type="match status" value="1"/>
</dbReference>
<feature type="compositionally biased region" description="Polar residues" evidence="2">
    <location>
        <begin position="483"/>
        <end position="492"/>
    </location>
</feature>
<feature type="region of interest" description="Disordered" evidence="2">
    <location>
        <begin position="137"/>
        <end position="156"/>
    </location>
</feature>
<feature type="region of interest" description="Disordered" evidence="2">
    <location>
        <begin position="76"/>
        <end position="125"/>
    </location>
</feature>
<dbReference type="Gene3D" id="1.20.1050.10">
    <property type="match status" value="1"/>
</dbReference>
<dbReference type="Gene3D" id="3.40.50.850">
    <property type="entry name" value="Isochorismatase-like"/>
    <property type="match status" value="1"/>
</dbReference>
<evidence type="ECO:0000259" key="4">
    <source>
        <dbReference type="PROSITE" id="PS51471"/>
    </source>
</evidence>
<feature type="region of interest" description="Disordered" evidence="2">
    <location>
        <begin position="277"/>
        <end position="558"/>
    </location>
</feature>
<accession>A0A6A6P473</accession>
<dbReference type="SUPFAM" id="SSF52499">
    <property type="entry name" value="Isochorismatase-like hydrolases"/>
    <property type="match status" value="1"/>
</dbReference>
<comment type="similarity">
    <text evidence="1">Belongs to the isochorismatase family.</text>
</comment>
<feature type="compositionally biased region" description="Polar residues" evidence="2">
    <location>
        <begin position="508"/>
        <end position="533"/>
    </location>
</feature>
<evidence type="ECO:0000256" key="1">
    <source>
        <dbReference type="ARBA" id="ARBA00006336"/>
    </source>
</evidence>
<evidence type="ECO:0000313" key="6">
    <source>
        <dbReference type="Proteomes" id="UP000799766"/>
    </source>
</evidence>
<name>A0A6A6P473_9PEZI</name>
<dbReference type="Pfam" id="PF00857">
    <property type="entry name" value="Isochorismatase"/>
    <property type="match status" value="1"/>
</dbReference>
<dbReference type="PROSITE" id="PS51471">
    <property type="entry name" value="FE2OG_OXY"/>
    <property type="match status" value="1"/>
</dbReference>
<evidence type="ECO:0000256" key="2">
    <source>
        <dbReference type="SAM" id="MobiDB-lite"/>
    </source>
</evidence>
<protein>
    <recommendedName>
        <fullName evidence="7">Fe2OG dioxygenase domain-containing protein</fullName>
    </recommendedName>
</protein>
<feature type="compositionally biased region" description="Polar residues" evidence="2">
    <location>
        <begin position="425"/>
        <end position="440"/>
    </location>
</feature>